<dbReference type="SUPFAM" id="SSF53098">
    <property type="entry name" value="Ribonuclease H-like"/>
    <property type="match status" value="1"/>
</dbReference>
<keyword evidence="4" id="KW-0548">Nucleotidyltransferase</keyword>
<dbReference type="InterPro" id="IPR012337">
    <property type="entry name" value="RNaseH-like_sf"/>
</dbReference>
<evidence type="ECO:0000256" key="6">
    <source>
        <dbReference type="ARBA" id="ARBA00023125"/>
    </source>
</evidence>
<evidence type="ECO:0000256" key="1">
    <source>
        <dbReference type="ARBA" id="ARBA00005755"/>
    </source>
</evidence>
<keyword evidence="5" id="KW-0239">DNA-directed DNA polymerase</keyword>
<evidence type="ECO:0000256" key="3">
    <source>
        <dbReference type="ARBA" id="ARBA00022679"/>
    </source>
</evidence>
<dbReference type="OrthoDB" id="139066at2"/>
<dbReference type="Gene3D" id="3.90.1600.10">
    <property type="entry name" value="Palm domain of DNA polymerase"/>
    <property type="match status" value="1"/>
</dbReference>
<dbReference type="InterPro" id="IPR042087">
    <property type="entry name" value="DNA_pol_B_thumb"/>
</dbReference>
<dbReference type="GO" id="GO:0003677">
    <property type="term" value="F:DNA binding"/>
    <property type="evidence" value="ECO:0007669"/>
    <property type="project" value="UniProtKB-KW"/>
</dbReference>
<evidence type="ECO:0000313" key="12">
    <source>
        <dbReference type="Proteomes" id="UP000297918"/>
    </source>
</evidence>
<protein>
    <recommendedName>
        <fullName evidence="2">DNA-directed DNA polymerase</fullName>
        <ecNumber evidence="2">2.7.7.7</ecNumber>
    </recommendedName>
</protein>
<dbReference type="AlphaFoldDB" id="A0A4R9IKZ9"/>
<comment type="similarity">
    <text evidence="1">Belongs to the DNA polymerase type-B family.</text>
</comment>
<reference evidence="9 11" key="2">
    <citation type="journal article" date="2019" name="PLoS Negl. Trop. Dis.">
        <title>Revisiting the worldwide diversity of Leptospira species in the environment.</title>
        <authorList>
            <person name="Vincent A.T."/>
            <person name="Schiettekatte O."/>
            <person name="Bourhy P."/>
            <person name="Veyrier F.J."/>
            <person name="Picardeau M."/>
        </authorList>
    </citation>
    <scope>NUCLEOTIDE SEQUENCE [LARGE SCALE GENOMIC DNA]</scope>
    <source>
        <strain evidence="9 11">201800280</strain>
        <strain evidence="10">201800281</strain>
    </source>
</reference>
<dbReference type="InterPro" id="IPR006134">
    <property type="entry name" value="DNA-dir_DNA_pol_B_multi_dom"/>
</dbReference>
<evidence type="ECO:0000256" key="7">
    <source>
        <dbReference type="ARBA" id="ARBA00049244"/>
    </source>
</evidence>
<reference evidence="10" key="1">
    <citation type="submission" date="2018-10" db="EMBL/GenBank/DDBJ databases">
        <authorList>
            <person name="Vincent A.T."/>
            <person name="Schiettekatte O."/>
            <person name="Bourhy P."/>
            <person name="Veyrier F.J."/>
            <person name="Picardeau M."/>
        </authorList>
    </citation>
    <scope>NUCLEOTIDE SEQUENCE</scope>
    <source>
        <strain evidence="10">201800281</strain>
    </source>
</reference>
<dbReference type="InterPro" id="IPR023211">
    <property type="entry name" value="DNA_pol_palm_dom_sf"/>
</dbReference>
<dbReference type="Gene3D" id="1.10.132.60">
    <property type="entry name" value="DNA polymerase family B, C-terminal domain"/>
    <property type="match status" value="1"/>
</dbReference>
<dbReference type="RefSeq" id="WP_135749992.1">
    <property type="nucleotide sequence ID" value="NZ_RQFL01000024.1"/>
</dbReference>
<feature type="domain" description="DNA-directed DNA polymerase family B multifunctional" evidence="8">
    <location>
        <begin position="356"/>
        <end position="732"/>
    </location>
</feature>
<dbReference type="EMBL" id="RQFM01000022">
    <property type="protein sequence ID" value="TGK84840.1"/>
    <property type="molecule type" value="Genomic_DNA"/>
</dbReference>
<evidence type="ECO:0000256" key="2">
    <source>
        <dbReference type="ARBA" id="ARBA00012417"/>
    </source>
</evidence>
<dbReference type="Pfam" id="PF00136">
    <property type="entry name" value="DNA_pol_B"/>
    <property type="match status" value="1"/>
</dbReference>
<dbReference type="PANTHER" id="PTHR10322:SF23">
    <property type="entry name" value="DNA POLYMERASE DELTA CATALYTIC SUBUNIT"/>
    <property type="match status" value="1"/>
</dbReference>
<dbReference type="InterPro" id="IPR043502">
    <property type="entry name" value="DNA/RNA_pol_sf"/>
</dbReference>
<dbReference type="EMBL" id="RQFL01000024">
    <property type="protein sequence ID" value="TGK90607.1"/>
    <property type="molecule type" value="Genomic_DNA"/>
</dbReference>
<accession>A0A4R9IKZ9</accession>
<dbReference type="GO" id="GO:0003887">
    <property type="term" value="F:DNA-directed DNA polymerase activity"/>
    <property type="evidence" value="ECO:0007669"/>
    <property type="project" value="UniProtKB-KW"/>
</dbReference>
<evidence type="ECO:0000313" key="11">
    <source>
        <dbReference type="Proteomes" id="UP000297394"/>
    </source>
</evidence>
<dbReference type="EC" id="2.7.7.7" evidence="2"/>
<dbReference type="SMART" id="SM00486">
    <property type="entry name" value="POLBc"/>
    <property type="match status" value="1"/>
</dbReference>
<keyword evidence="6" id="KW-0238">DNA-binding</keyword>
<dbReference type="PANTHER" id="PTHR10322">
    <property type="entry name" value="DNA POLYMERASE CATALYTIC SUBUNIT"/>
    <property type="match status" value="1"/>
</dbReference>
<gene>
    <name evidence="9" type="ORF">EHQ23_09085</name>
    <name evidence="10" type="ORF">EHQ26_10685</name>
</gene>
<evidence type="ECO:0000313" key="10">
    <source>
        <dbReference type="EMBL" id="TGK90607.1"/>
    </source>
</evidence>
<keyword evidence="3" id="KW-0808">Transferase</keyword>
<dbReference type="InterPro" id="IPR006172">
    <property type="entry name" value="DNA-dir_DNA_pol_B"/>
</dbReference>
<keyword evidence="12" id="KW-1185">Reference proteome</keyword>
<comment type="catalytic activity">
    <reaction evidence="7">
        <text>DNA(n) + a 2'-deoxyribonucleoside 5'-triphosphate = DNA(n+1) + diphosphate</text>
        <dbReference type="Rhea" id="RHEA:22508"/>
        <dbReference type="Rhea" id="RHEA-COMP:17339"/>
        <dbReference type="Rhea" id="RHEA-COMP:17340"/>
        <dbReference type="ChEBI" id="CHEBI:33019"/>
        <dbReference type="ChEBI" id="CHEBI:61560"/>
        <dbReference type="ChEBI" id="CHEBI:173112"/>
        <dbReference type="EC" id="2.7.7.7"/>
    </reaction>
</comment>
<comment type="caution">
    <text evidence="9">The sequence shown here is derived from an EMBL/GenBank/DDBJ whole genome shotgun (WGS) entry which is preliminary data.</text>
</comment>
<proteinExistence type="inferred from homology"/>
<dbReference type="Proteomes" id="UP000297394">
    <property type="component" value="Unassembled WGS sequence"/>
</dbReference>
<evidence type="ECO:0000259" key="8">
    <source>
        <dbReference type="Pfam" id="PF00136"/>
    </source>
</evidence>
<evidence type="ECO:0000313" key="9">
    <source>
        <dbReference type="EMBL" id="TGK84840.1"/>
    </source>
</evidence>
<dbReference type="Gene3D" id="3.30.342.10">
    <property type="entry name" value="DNA Polymerase, chain B, domain 1"/>
    <property type="match status" value="1"/>
</dbReference>
<organism evidence="9 11">
    <name type="scientific">Leptospira bourretii</name>
    <dbReference type="NCBI Taxonomy" id="2484962"/>
    <lineage>
        <taxon>Bacteria</taxon>
        <taxon>Pseudomonadati</taxon>
        <taxon>Spirochaetota</taxon>
        <taxon>Spirochaetia</taxon>
        <taxon>Leptospirales</taxon>
        <taxon>Leptospiraceae</taxon>
        <taxon>Leptospira</taxon>
    </lineage>
</organism>
<evidence type="ECO:0000256" key="5">
    <source>
        <dbReference type="ARBA" id="ARBA00022932"/>
    </source>
</evidence>
<name>A0A4R9IKZ9_9LEPT</name>
<dbReference type="InterPro" id="IPR050240">
    <property type="entry name" value="DNA_pol_type-B"/>
</dbReference>
<evidence type="ECO:0000256" key="4">
    <source>
        <dbReference type="ARBA" id="ARBA00022695"/>
    </source>
</evidence>
<dbReference type="SUPFAM" id="SSF56672">
    <property type="entry name" value="DNA/RNA polymerases"/>
    <property type="match status" value="1"/>
</dbReference>
<dbReference type="Gene3D" id="1.10.287.690">
    <property type="entry name" value="Helix hairpin bin"/>
    <property type="match status" value="1"/>
</dbReference>
<sequence>MVQTFEGYLFDIYNVEEQIIIWVKNENSIQCFIDEYYPTIYIKGNAPYEIKFIERLRQLNALYGEPEFVEKKSFYKGEWMDVKKIRLTKPTVLKTIYQKLYAFYEKLEIFHSDIDITTSYLTEKSIFPFGIVRITYENKKIISIKSISDLKSYNYDYPKLTYLEISYKENHRLAYSIQNPIVMRAGDSFYEELFFQNATDLLKRINEILEYHDPDIILSSFGDQSIFPFLFNLSQRLKIPLLFDRDKNKTIRKIINKGTSFETYGQVIFRASSYPLFGRIHIDSNNSFIFKESFLYGIIELARLSRIPIQKMARSSTGTALTNIETAIALKHDYLVPWQKASIENKRTLYDLIRVDKGGLVSIPDMSLGVILENIIQLDFAQMYPSIMSHYNLSPETVNCLCCEDESEKWFIPGTDYYICGKRRGVVSEALENILDRRKYYKTRLEEEESEIYEARQNALKWMLVTSFGYLGYRNAKFGRLESHESVTAIGREVLLTAKEIIEDNNNMLVLHTMTDSLFVAMENRTEIAKEVIVNLCNTISDKTKIELKIEGEYAWLVFPSSKQDPEIGVVNRYFGKFKSGKLKVRGIFLRRKDTPEFIKSFQNELLKLFQECNTLVELKAKKNNYIQLFYKFEKLISEEQVSWRSLLLKRTTTKGLEEYKVNSQSTQSIRQLKELEIDINPGEKIKYLVVRNKFGGKEYASEEAILKSKIKPNIFAPFYREYLIKALEEVTEHLFDELFFKSLRQNQLIFTF</sequence>
<dbReference type="InterPro" id="IPR036397">
    <property type="entry name" value="RNaseH_sf"/>
</dbReference>
<dbReference type="Proteomes" id="UP000297918">
    <property type="component" value="Unassembled WGS sequence"/>
</dbReference>
<dbReference type="GO" id="GO:0000166">
    <property type="term" value="F:nucleotide binding"/>
    <property type="evidence" value="ECO:0007669"/>
    <property type="project" value="InterPro"/>
</dbReference>
<dbReference type="GO" id="GO:0006261">
    <property type="term" value="P:DNA-templated DNA replication"/>
    <property type="evidence" value="ECO:0007669"/>
    <property type="project" value="TreeGrafter"/>
</dbReference>
<dbReference type="Gene3D" id="3.30.420.10">
    <property type="entry name" value="Ribonuclease H-like superfamily/Ribonuclease H"/>
    <property type="match status" value="1"/>
</dbReference>